<gene>
    <name evidence="11" type="ORF">AFUS01_LOCUS19646</name>
</gene>
<dbReference type="GO" id="GO:0006506">
    <property type="term" value="P:GPI anchor biosynthetic process"/>
    <property type="evidence" value="ECO:0007669"/>
    <property type="project" value="UniProtKB-UniPathway"/>
</dbReference>
<organism evidence="11 12">
    <name type="scientific">Allacma fusca</name>
    <dbReference type="NCBI Taxonomy" id="39272"/>
    <lineage>
        <taxon>Eukaryota</taxon>
        <taxon>Metazoa</taxon>
        <taxon>Ecdysozoa</taxon>
        <taxon>Arthropoda</taxon>
        <taxon>Hexapoda</taxon>
        <taxon>Collembola</taxon>
        <taxon>Symphypleona</taxon>
        <taxon>Sminthuridae</taxon>
        <taxon>Allacma</taxon>
    </lineage>
</organism>
<keyword evidence="5 10" id="KW-0812">Transmembrane</keyword>
<evidence type="ECO:0000313" key="12">
    <source>
        <dbReference type="Proteomes" id="UP000708208"/>
    </source>
</evidence>
<dbReference type="Pfam" id="PF08320">
    <property type="entry name" value="PIG-X"/>
    <property type="match status" value="1"/>
</dbReference>
<dbReference type="InterPro" id="IPR040039">
    <property type="entry name" value="PIGX"/>
</dbReference>
<comment type="pathway">
    <text evidence="2 10">Glycolipid biosynthesis; glycosylphosphatidylinositol-anchor biosynthesis.</text>
</comment>
<dbReference type="OrthoDB" id="5546453at2759"/>
<dbReference type="InterPro" id="IPR013233">
    <property type="entry name" value="PIG-X/PBN1"/>
</dbReference>
<dbReference type="PANTHER" id="PTHR28650">
    <property type="entry name" value="PHOSPHATIDYLINOSITOL-GLYCAN BIOSYNTHESIS CLASS X PROTEIN"/>
    <property type="match status" value="1"/>
</dbReference>
<evidence type="ECO:0000256" key="5">
    <source>
        <dbReference type="ARBA" id="ARBA00022692"/>
    </source>
</evidence>
<evidence type="ECO:0000256" key="6">
    <source>
        <dbReference type="ARBA" id="ARBA00022824"/>
    </source>
</evidence>
<dbReference type="Proteomes" id="UP000708208">
    <property type="component" value="Unassembled WGS sequence"/>
</dbReference>
<proteinExistence type="inferred from homology"/>
<dbReference type="AlphaFoldDB" id="A0A8J2K2V3"/>
<evidence type="ECO:0000256" key="7">
    <source>
        <dbReference type="ARBA" id="ARBA00022989"/>
    </source>
</evidence>
<evidence type="ECO:0000313" key="11">
    <source>
        <dbReference type="EMBL" id="CAG7731037.1"/>
    </source>
</evidence>
<evidence type="ECO:0000256" key="2">
    <source>
        <dbReference type="ARBA" id="ARBA00004687"/>
    </source>
</evidence>
<comment type="function">
    <text evidence="10">Stabilizing subunit of the glycosylphosphatidylinositol-mannosyltransferase I complex which catalyzes the transfer of the first mannose, via an alpha-1,4 bond from a dolichol-phosphate-mannose (Dol-P-Man) to the glucosaminyl acyl phosphatidylinositol (GlcN-(acyl)PI) intermediate to generate alpha-D-Man-(1-&gt;4)-alpha-D-GlcN-(1-&gt;6)-(1-radyl,2-acyl-sn-glycero-3-phospho)-2-acyl-inositol and participates in the sixth step of the glycosylphosphatidylinositol-anchor biosynthesis. Probably acts by stabilizing the mannosyltransferase PIGM.</text>
</comment>
<reference evidence="11" key="1">
    <citation type="submission" date="2021-06" db="EMBL/GenBank/DDBJ databases">
        <authorList>
            <person name="Hodson N. C."/>
            <person name="Mongue J. A."/>
            <person name="Jaron S. K."/>
        </authorList>
    </citation>
    <scope>NUCLEOTIDE SEQUENCE</scope>
</reference>
<sequence length="303" mass="34319">MSGKYGSTWLGFCFLLIASCQFGVQCVRFLDTSEILQRNCSYVRGLHANLIRFITKEGFHRDLEDTVEVTVTNSPIPMSHFTSGECFFAILGKFRPDVFVDPYEIEQNPVLYDSIRVLNNWTDLENPMWLAVSNTTVFVQLTAVPTGNLIATVEVKMPIHFRYQRPVSHSRLKNRLSSNRLVSGPINPGGYVAVNIPLPKLLLRCENWDLMAVEEQCHTVPAVCSRHGDKDEMCSWISVPFKSNSKGNTVFIPVGDTDSRVLVTVLTLLVVLGGKVFLLMTLVREHRRHKIQDSQPEPREHLD</sequence>
<keyword evidence="10" id="KW-0732">Signal</keyword>
<keyword evidence="8 10" id="KW-0472">Membrane</keyword>
<evidence type="ECO:0000256" key="4">
    <source>
        <dbReference type="ARBA" id="ARBA00022502"/>
    </source>
</evidence>
<comment type="caution">
    <text evidence="11">The sequence shown here is derived from an EMBL/GenBank/DDBJ whole genome shotgun (WGS) entry which is preliminary data.</text>
</comment>
<accession>A0A8J2K2V3</accession>
<keyword evidence="12" id="KW-1185">Reference proteome</keyword>
<dbReference type="PROSITE" id="PS51257">
    <property type="entry name" value="PROKAR_LIPOPROTEIN"/>
    <property type="match status" value="1"/>
</dbReference>
<dbReference type="UniPathway" id="UPA00196"/>
<evidence type="ECO:0000256" key="3">
    <source>
        <dbReference type="ARBA" id="ARBA00010345"/>
    </source>
</evidence>
<evidence type="ECO:0000256" key="9">
    <source>
        <dbReference type="ARBA" id="ARBA00023180"/>
    </source>
</evidence>
<comment type="subcellular location">
    <subcellularLocation>
        <location evidence="1 10">Endoplasmic reticulum membrane</location>
        <topology evidence="1 10">Single-pass membrane protein</topology>
    </subcellularLocation>
</comment>
<evidence type="ECO:0000256" key="10">
    <source>
        <dbReference type="RuleBase" id="RU366056"/>
    </source>
</evidence>
<feature type="transmembrane region" description="Helical" evidence="10">
    <location>
        <begin position="261"/>
        <end position="283"/>
    </location>
</feature>
<evidence type="ECO:0000256" key="1">
    <source>
        <dbReference type="ARBA" id="ARBA00004389"/>
    </source>
</evidence>
<protein>
    <recommendedName>
        <fullName evidence="10">Phosphatidylinositol-glycan biosynthesis class X protein</fullName>
    </recommendedName>
</protein>
<dbReference type="EMBL" id="CAJVCH010204776">
    <property type="protein sequence ID" value="CAG7731037.1"/>
    <property type="molecule type" value="Genomic_DNA"/>
</dbReference>
<feature type="chain" id="PRO_5035338236" description="Phosphatidylinositol-glycan biosynthesis class X protein" evidence="10">
    <location>
        <begin position="27"/>
        <end position="303"/>
    </location>
</feature>
<keyword evidence="7 10" id="KW-1133">Transmembrane helix</keyword>
<comment type="similarity">
    <text evidence="3 10">Belongs to the PIGX family.</text>
</comment>
<keyword evidence="6 10" id="KW-0256">Endoplasmic reticulum</keyword>
<keyword evidence="9" id="KW-0325">Glycoprotein</keyword>
<keyword evidence="4 10" id="KW-0337">GPI-anchor biosynthesis</keyword>
<feature type="signal peptide" evidence="10">
    <location>
        <begin position="1"/>
        <end position="26"/>
    </location>
</feature>
<name>A0A8J2K2V3_9HEXA</name>
<evidence type="ECO:0000256" key="8">
    <source>
        <dbReference type="ARBA" id="ARBA00023136"/>
    </source>
</evidence>
<dbReference type="PANTHER" id="PTHR28650:SF1">
    <property type="entry name" value="PHOSPHATIDYLINOSITOL-GLYCAN BIOSYNTHESIS CLASS X PROTEIN"/>
    <property type="match status" value="1"/>
</dbReference>
<dbReference type="GO" id="GO:0005789">
    <property type="term" value="C:endoplasmic reticulum membrane"/>
    <property type="evidence" value="ECO:0007669"/>
    <property type="project" value="UniProtKB-SubCell"/>
</dbReference>